<feature type="region of interest" description="Disordered" evidence="1">
    <location>
        <begin position="281"/>
        <end position="305"/>
    </location>
</feature>
<gene>
    <name evidence="2" type="ORF">B0H17DRAFT_1202924</name>
</gene>
<accession>A0AAD7GFA0</accession>
<sequence length="305" mass="34022">MSQIHPVHPNIIIIQEVASKPPANPLLSTEFRSKTPAPSLKASSSVNTANSTTQRVLSNRILFNDQRCFLTGSVSTEIQACRLINAIRPKQKKAKMDLKAQVEFILTRQCFNGKRPFFLDSLMNCLAFDVHWHGQLDKRGSFCVVVPMEQILLMASSLLLSNITWANRAARDPSAPRDLDTTIEPFLVTTTIVLVLRPQLFLPDNKPILINTERTLRARGAALPPASVDEAWVLYRVEAGTPFLVNNSGDRFDNRQFESERTPDDALSVFSLLVNAHYRGSLGNKPQQPSRSNPRKIFSVGHPGL</sequence>
<evidence type="ECO:0000256" key="1">
    <source>
        <dbReference type="SAM" id="MobiDB-lite"/>
    </source>
</evidence>
<dbReference type="AlphaFoldDB" id="A0AAD7GFA0"/>
<dbReference type="EMBL" id="JARKIE010000079">
    <property type="protein sequence ID" value="KAJ7688364.1"/>
    <property type="molecule type" value="Genomic_DNA"/>
</dbReference>
<evidence type="ECO:0000313" key="2">
    <source>
        <dbReference type="EMBL" id="KAJ7688364.1"/>
    </source>
</evidence>
<evidence type="ECO:0000313" key="3">
    <source>
        <dbReference type="Proteomes" id="UP001221757"/>
    </source>
</evidence>
<reference evidence="2" key="1">
    <citation type="submission" date="2023-03" db="EMBL/GenBank/DDBJ databases">
        <title>Massive genome expansion in bonnet fungi (Mycena s.s.) driven by repeated elements and novel gene families across ecological guilds.</title>
        <authorList>
            <consortium name="Lawrence Berkeley National Laboratory"/>
            <person name="Harder C.B."/>
            <person name="Miyauchi S."/>
            <person name="Viragh M."/>
            <person name="Kuo A."/>
            <person name="Thoen E."/>
            <person name="Andreopoulos B."/>
            <person name="Lu D."/>
            <person name="Skrede I."/>
            <person name="Drula E."/>
            <person name="Henrissat B."/>
            <person name="Morin E."/>
            <person name="Kohler A."/>
            <person name="Barry K."/>
            <person name="LaButti K."/>
            <person name="Morin E."/>
            <person name="Salamov A."/>
            <person name="Lipzen A."/>
            <person name="Mereny Z."/>
            <person name="Hegedus B."/>
            <person name="Baldrian P."/>
            <person name="Stursova M."/>
            <person name="Weitz H."/>
            <person name="Taylor A."/>
            <person name="Grigoriev I.V."/>
            <person name="Nagy L.G."/>
            <person name="Martin F."/>
            <person name="Kauserud H."/>
        </authorList>
    </citation>
    <scope>NUCLEOTIDE SEQUENCE</scope>
    <source>
        <strain evidence="2">CBHHK067</strain>
    </source>
</reference>
<keyword evidence="3" id="KW-1185">Reference proteome</keyword>
<proteinExistence type="predicted"/>
<comment type="caution">
    <text evidence="2">The sequence shown here is derived from an EMBL/GenBank/DDBJ whole genome shotgun (WGS) entry which is preliminary data.</text>
</comment>
<protein>
    <submittedName>
        <fullName evidence="2">Uncharacterized protein</fullName>
    </submittedName>
</protein>
<organism evidence="2 3">
    <name type="scientific">Mycena rosella</name>
    <name type="common">Pink bonnet</name>
    <name type="synonym">Agaricus rosellus</name>
    <dbReference type="NCBI Taxonomy" id="1033263"/>
    <lineage>
        <taxon>Eukaryota</taxon>
        <taxon>Fungi</taxon>
        <taxon>Dikarya</taxon>
        <taxon>Basidiomycota</taxon>
        <taxon>Agaricomycotina</taxon>
        <taxon>Agaricomycetes</taxon>
        <taxon>Agaricomycetidae</taxon>
        <taxon>Agaricales</taxon>
        <taxon>Marasmiineae</taxon>
        <taxon>Mycenaceae</taxon>
        <taxon>Mycena</taxon>
    </lineage>
</organism>
<name>A0AAD7GFA0_MYCRO</name>
<dbReference type="Proteomes" id="UP001221757">
    <property type="component" value="Unassembled WGS sequence"/>
</dbReference>